<evidence type="ECO:0000313" key="3">
    <source>
        <dbReference type="RefSeq" id="XP_020111061.1"/>
    </source>
</evidence>
<dbReference type="GeneID" id="109726041"/>
<organism evidence="2 3">
    <name type="scientific">Ananas comosus</name>
    <name type="common">Pineapple</name>
    <name type="synonym">Ananas ananas</name>
    <dbReference type="NCBI Taxonomy" id="4615"/>
    <lineage>
        <taxon>Eukaryota</taxon>
        <taxon>Viridiplantae</taxon>
        <taxon>Streptophyta</taxon>
        <taxon>Embryophyta</taxon>
        <taxon>Tracheophyta</taxon>
        <taxon>Spermatophyta</taxon>
        <taxon>Magnoliopsida</taxon>
        <taxon>Liliopsida</taxon>
        <taxon>Poales</taxon>
        <taxon>Bromeliaceae</taxon>
        <taxon>Bromelioideae</taxon>
        <taxon>Ananas</taxon>
    </lineage>
</organism>
<feature type="compositionally biased region" description="Basic residues" evidence="1">
    <location>
        <begin position="90"/>
        <end position="99"/>
    </location>
</feature>
<reference evidence="2" key="1">
    <citation type="journal article" date="2015" name="Nat. Genet.">
        <title>The pineapple genome and the evolution of CAM photosynthesis.</title>
        <authorList>
            <person name="Ming R."/>
            <person name="VanBuren R."/>
            <person name="Wai C.M."/>
            <person name="Tang H."/>
            <person name="Schatz M.C."/>
            <person name="Bowers J.E."/>
            <person name="Lyons E."/>
            <person name="Wang M.L."/>
            <person name="Chen J."/>
            <person name="Biggers E."/>
            <person name="Zhang J."/>
            <person name="Huang L."/>
            <person name="Zhang L."/>
            <person name="Miao W."/>
            <person name="Zhang J."/>
            <person name="Ye Z."/>
            <person name="Miao C."/>
            <person name="Lin Z."/>
            <person name="Wang H."/>
            <person name="Zhou H."/>
            <person name="Yim W.C."/>
            <person name="Priest H.D."/>
            <person name="Zheng C."/>
            <person name="Woodhouse M."/>
            <person name="Edger P.P."/>
            <person name="Guyot R."/>
            <person name="Guo H.B."/>
            <person name="Guo H."/>
            <person name="Zheng G."/>
            <person name="Singh R."/>
            <person name="Sharma A."/>
            <person name="Min X."/>
            <person name="Zheng Y."/>
            <person name="Lee H."/>
            <person name="Gurtowski J."/>
            <person name="Sedlazeck F.J."/>
            <person name="Harkess A."/>
            <person name="McKain M.R."/>
            <person name="Liao Z."/>
            <person name="Fang J."/>
            <person name="Liu J."/>
            <person name="Zhang X."/>
            <person name="Zhang Q."/>
            <person name="Hu W."/>
            <person name="Qin Y."/>
            <person name="Wang K."/>
            <person name="Chen L.Y."/>
            <person name="Shirley N."/>
            <person name="Lin Y.R."/>
            <person name="Liu L.Y."/>
            <person name="Hernandez A.G."/>
            <person name="Wright C.L."/>
            <person name="Bulone V."/>
            <person name="Tuskan G.A."/>
            <person name="Heath K."/>
            <person name="Zee F."/>
            <person name="Moore P.H."/>
            <person name="Sunkar R."/>
            <person name="Leebens-Mack J.H."/>
            <person name="Mockler T."/>
            <person name="Bennetzen J.L."/>
            <person name="Freeling M."/>
            <person name="Sankoff D."/>
            <person name="Paterson A.H."/>
            <person name="Zhu X."/>
            <person name="Yang X."/>
            <person name="Smith J.A."/>
            <person name="Cushman J.C."/>
            <person name="Paull R.E."/>
            <person name="Yu Q."/>
        </authorList>
    </citation>
    <scope>NUCLEOTIDE SEQUENCE [LARGE SCALE GENOMIC DNA]</scope>
    <source>
        <strain evidence="2">cv. F153</strain>
    </source>
</reference>
<dbReference type="RefSeq" id="XP_020111061.1">
    <property type="nucleotide sequence ID" value="XM_020255472.1"/>
</dbReference>
<evidence type="ECO:0000256" key="1">
    <source>
        <dbReference type="SAM" id="MobiDB-lite"/>
    </source>
</evidence>
<name>A0A6P5GQX7_ANACO</name>
<evidence type="ECO:0000313" key="2">
    <source>
        <dbReference type="Proteomes" id="UP000515123"/>
    </source>
</evidence>
<reference evidence="3" key="2">
    <citation type="submission" date="2025-08" db="UniProtKB">
        <authorList>
            <consortium name="RefSeq"/>
        </authorList>
    </citation>
    <scope>IDENTIFICATION</scope>
    <source>
        <tissue evidence="3">Leaf</tissue>
    </source>
</reference>
<gene>
    <name evidence="3" type="primary">LOC109726041</name>
</gene>
<keyword evidence="2" id="KW-1185">Reference proteome</keyword>
<feature type="region of interest" description="Disordered" evidence="1">
    <location>
        <begin position="1"/>
        <end position="115"/>
    </location>
</feature>
<feature type="region of interest" description="Disordered" evidence="1">
    <location>
        <begin position="222"/>
        <end position="246"/>
    </location>
</feature>
<protein>
    <submittedName>
        <fullName evidence="3">Nascent polypeptide-associated complex subunit alpha, muscle-specific form-like</fullName>
    </submittedName>
</protein>
<sequence>MEALDLTNPIPPANPSRHLCTSAQPVHAPQPPADAPAAGKLGPGHPSIFLFQPIHHPLGLSTQGSTRSPGNPSPCGRELPPASIPAGPRRTLRRPHPPRSARPARPGRDREQPWLWPAHCRHPDAVAPTSRDSSDPPHTVAAAPVAAGLCSVLWGHPERARAKLGPALPPCAAAALRRVRRLPLDLPQQDAVVLSSSGRRRVTADTWNPRASAGLIYSAATPATSRRRPAVAPDPTDRPHPPTAVAPAVRLPAANPGSTAQVRLHFNSCALFWGSGRFSGDPKALR</sequence>
<accession>A0A6P5GQX7</accession>
<dbReference type="Proteomes" id="UP000515123">
    <property type="component" value="Linkage group 20"/>
</dbReference>
<dbReference type="AlphaFoldDB" id="A0A6P5GQX7"/>
<feature type="compositionally biased region" description="Polar residues" evidence="1">
    <location>
        <begin position="60"/>
        <end position="70"/>
    </location>
</feature>
<proteinExistence type="predicted"/>